<evidence type="ECO:0000256" key="1">
    <source>
        <dbReference type="SAM" id="MobiDB-lite"/>
    </source>
</evidence>
<evidence type="ECO:0000256" key="2">
    <source>
        <dbReference type="SAM" id="SignalP"/>
    </source>
</evidence>
<evidence type="ECO:0000259" key="3">
    <source>
        <dbReference type="PROSITE" id="PS51782"/>
    </source>
</evidence>
<dbReference type="InterPro" id="IPR036779">
    <property type="entry name" value="LysM_dom_sf"/>
</dbReference>
<evidence type="ECO:0000313" key="4">
    <source>
        <dbReference type="EMBL" id="CAD8803122.1"/>
    </source>
</evidence>
<dbReference type="EMBL" id="HBFN01029117">
    <property type="protein sequence ID" value="CAD8803122.1"/>
    <property type="molecule type" value="Transcribed_RNA"/>
</dbReference>
<dbReference type="InterPro" id="IPR018392">
    <property type="entry name" value="LysM"/>
</dbReference>
<protein>
    <recommendedName>
        <fullName evidence="3">LysM domain-containing protein</fullName>
    </recommendedName>
</protein>
<dbReference type="Gene3D" id="3.10.350.10">
    <property type="entry name" value="LysM domain"/>
    <property type="match status" value="1"/>
</dbReference>
<dbReference type="InterPro" id="IPR004963">
    <property type="entry name" value="PAE/NOTUM"/>
</dbReference>
<proteinExistence type="predicted"/>
<dbReference type="PROSITE" id="PS51782">
    <property type="entry name" value="LYSM"/>
    <property type="match status" value="1"/>
</dbReference>
<feature type="region of interest" description="Disordered" evidence="1">
    <location>
        <begin position="681"/>
        <end position="700"/>
    </location>
</feature>
<reference evidence="4" key="1">
    <citation type="submission" date="2021-01" db="EMBL/GenBank/DDBJ databases">
        <authorList>
            <person name="Corre E."/>
            <person name="Pelletier E."/>
            <person name="Niang G."/>
            <person name="Scheremetjew M."/>
            <person name="Finn R."/>
            <person name="Kale V."/>
            <person name="Holt S."/>
            <person name="Cochrane G."/>
            <person name="Meng A."/>
            <person name="Brown T."/>
            <person name="Cohen L."/>
        </authorList>
    </citation>
    <scope>NUCLEOTIDE SEQUENCE</scope>
    <source>
        <strain evidence="4">CCMP443</strain>
    </source>
</reference>
<sequence length="700" mass="76698">MALHGRTALAAVLVASLVGCGAAHEHMGPMEERGVTHEAEMNMMMPAYCSIDRVQRVCPRWDDTNNQMTHPDTGAKYDLDQQEVPCMSRRRMMDITDPVFQDLAFKKLYPGGHSVCGHGNREFYFMARESAKGRNEPNKVMVAFMSGGWCWNAETCGVMDLQLRTMARDALLNSVAAGSAPSVPQAYSRSDAFKSGIFRQQAEADSTAIGTNRFGDWALVVIPDCTGDLHMGNRTYTYSPDDPTRCITAHHRGATNAGMAVEWVLRNWAHATHVLVLGTGHSESSKASGAHGAAAWAPYIQSKLPNALVRCVIDSSMAVFGPNLNAALAADPWGTSHARAPDGSGLLPPPEEWHVATDEFSTLLEWNAWKYPSVAFADISSTDDQVQVADFEVTGGMRRDCCLNGCGCNFGTDFGVSAGAPAFGVVGGTRDWTKSRKVTMLRRIRRMPSNYRSWLHSGERRNWLASARFTTQCAVPSNCMEHSRLVNFLFLFATGTTVFNADGSLQVANLPPANRTYVNRVFGEVTCTGCLDGILGSESMGAEACTSTLGDAETLFTVAPKYRSDWMALWSLNGWEAPDVARTGSVYRFGHMYEVREGESMGEVAERFGTDVEELLRLNRNLITHVHNPARVREGDVVCVVPQWHHTMDQMGQKICPSDGQRFGEALSERDPLEELAEEGMMPGDMPQVGAARVAPAKRL</sequence>
<dbReference type="Pfam" id="PF01476">
    <property type="entry name" value="LysM"/>
    <property type="match status" value="1"/>
</dbReference>
<feature type="chain" id="PRO_5030924041" description="LysM domain-containing protein" evidence="2">
    <location>
        <begin position="24"/>
        <end position="700"/>
    </location>
</feature>
<dbReference type="CDD" id="cd00118">
    <property type="entry name" value="LysM"/>
    <property type="match status" value="1"/>
</dbReference>
<feature type="signal peptide" evidence="2">
    <location>
        <begin position="1"/>
        <end position="23"/>
    </location>
</feature>
<dbReference type="Pfam" id="PF03283">
    <property type="entry name" value="PAE"/>
    <property type="match status" value="1"/>
</dbReference>
<dbReference type="GO" id="GO:0016787">
    <property type="term" value="F:hydrolase activity"/>
    <property type="evidence" value="ECO:0007669"/>
    <property type="project" value="InterPro"/>
</dbReference>
<name>A0A7S0Z4P0_9CRYP</name>
<dbReference type="SMART" id="SM00257">
    <property type="entry name" value="LysM"/>
    <property type="match status" value="1"/>
</dbReference>
<accession>A0A7S0Z4P0</accession>
<feature type="domain" description="LysM" evidence="3">
    <location>
        <begin position="591"/>
        <end position="640"/>
    </location>
</feature>
<keyword evidence="2" id="KW-0732">Signal</keyword>
<dbReference type="AlphaFoldDB" id="A0A7S0Z4P0"/>
<organism evidence="4">
    <name type="scientific">Hemiselmis tepida</name>
    <dbReference type="NCBI Taxonomy" id="464990"/>
    <lineage>
        <taxon>Eukaryota</taxon>
        <taxon>Cryptophyceae</taxon>
        <taxon>Cryptomonadales</taxon>
        <taxon>Hemiselmidaceae</taxon>
        <taxon>Hemiselmis</taxon>
    </lineage>
</organism>
<dbReference type="PROSITE" id="PS51257">
    <property type="entry name" value="PROKAR_LIPOPROTEIN"/>
    <property type="match status" value="1"/>
</dbReference>
<gene>
    <name evidence="4" type="ORF">HTEP1355_LOCUS16800</name>
</gene>